<dbReference type="OrthoDB" id="9809354at2"/>
<dbReference type="GO" id="GO:0006508">
    <property type="term" value="P:proteolysis"/>
    <property type="evidence" value="ECO:0007669"/>
    <property type="project" value="UniProtKB-KW"/>
</dbReference>
<sequence>MTEFAILLLHDGGQPAKRLTLVTTDSFDAWLGAQGERVRAHVAATRFAGKPATLVVVPGDGADWDAVVGVPAGDLGPWDLAHAATALPAGTYRVDGATGLAGLGWLMAQHRFDRYRSTPEPEGARVLLVAGDATETVRLAEATALVRDLVDTPAADMGPDAIAAAVQEQARLFGAEVRVTVGEALLPASGDAGFPMVHAVGRAAATQPRLVDMRWGNPAHPKLTLVGKGVSFDSGGLDIKPASGMALMKKDMGGAAHALALARLVMQARLPVSLRLIIPAVENAISGNAFRPGDILASRAGLRVEIGNTDAEGRLILADALTLACEEQPDLLLDFATLTGAARVALGPELPALFSHDDALAAAMTEAGTAAGDPLWRMPLWAPYKDMLKSTIADINNAGEGGFAGAVTAALFLDRFVDKGVRWAHVDLFAWNPAAKPGRPKGGAAMTLAAGFGAVKTLLSLK</sequence>
<dbReference type="RefSeq" id="WP_135246953.1">
    <property type="nucleotide sequence ID" value="NZ_SIHO01000003.1"/>
</dbReference>
<comment type="similarity">
    <text evidence="1">Belongs to the peptidase M17 family.</text>
</comment>
<dbReference type="AlphaFoldDB" id="A0A4Y9ELP1"/>
<dbReference type="GO" id="GO:0070006">
    <property type="term" value="F:metalloaminopeptidase activity"/>
    <property type="evidence" value="ECO:0007669"/>
    <property type="project" value="InterPro"/>
</dbReference>
<reference evidence="7 8" key="1">
    <citation type="submission" date="2019-02" db="EMBL/GenBank/DDBJ databases">
        <title>Polymorphobacter sp. isolated from the lake at the Tibet of China.</title>
        <authorList>
            <person name="Li A."/>
        </authorList>
    </citation>
    <scope>NUCLEOTIDE SEQUENCE [LARGE SCALE GENOMIC DNA]</scope>
    <source>
        <strain evidence="7 8">DJ1R-1</strain>
    </source>
</reference>
<evidence type="ECO:0000256" key="1">
    <source>
        <dbReference type="ARBA" id="ARBA00009528"/>
    </source>
</evidence>
<dbReference type="PANTHER" id="PTHR11963">
    <property type="entry name" value="LEUCINE AMINOPEPTIDASE-RELATED"/>
    <property type="match status" value="1"/>
</dbReference>
<keyword evidence="4" id="KW-0378">Hydrolase</keyword>
<keyword evidence="8" id="KW-1185">Reference proteome</keyword>
<comment type="caution">
    <text evidence="7">The sequence shown here is derived from an EMBL/GenBank/DDBJ whole genome shotgun (WGS) entry which is preliminary data.</text>
</comment>
<organism evidence="7 8">
    <name type="scientific">Glacieibacterium arshaanense</name>
    <dbReference type="NCBI Taxonomy" id="2511025"/>
    <lineage>
        <taxon>Bacteria</taxon>
        <taxon>Pseudomonadati</taxon>
        <taxon>Pseudomonadota</taxon>
        <taxon>Alphaproteobacteria</taxon>
        <taxon>Sphingomonadales</taxon>
        <taxon>Sphingosinicellaceae</taxon>
        <taxon>Glacieibacterium</taxon>
    </lineage>
</organism>
<evidence type="ECO:0000313" key="7">
    <source>
        <dbReference type="EMBL" id="TFU01449.1"/>
    </source>
</evidence>
<feature type="domain" description="Cytosol aminopeptidase" evidence="6">
    <location>
        <begin position="308"/>
        <end position="315"/>
    </location>
</feature>
<dbReference type="Pfam" id="PF00883">
    <property type="entry name" value="Peptidase_M17"/>
    <property type="match status" value="1"/>
</dbReference>
<evidence type="ECO:0000313" key="8">
    <source>
        <dbReference type="Proteomes" id="UP000297737"/>
    </source>
</evidence>
<keyword evidence="5" id="KW-0464">Manganese</keyword>
<proteinExistence type="inferred from homology"/>
<dbReference type="CDD" id="cd00433">
    <property type="entry name" value="Peptidase_M17"/>
    <property type="match status" value="1"/>
</dbReference>
<dbReference type="PROSITE" id="PS00631">
    <property type="entry name" value="CYTOSOL_AP"/>
    <property type="match status" value="1"/>
</dbReference>
<dbReference type="InterPro" id="IPR048816">
    <property type="entry name" value="Peptidase_M17_N_1"/>
</dbReference>
<accession>A0A4Y9ELP1</accession>
<protein>
    <submittedName>
        <fullName evidence="7">Leucyl aminopeptidase family protein</fullName>
    </submittedName>
</protein>
<dbReference type="InterPro" id="IPR011356">
    <property type="entry name" value="Leucine_aapep/pepB"/>
</dbReference>
<evidence type="ECO:0000256" key="5">
    <source>
        <dbReference type="ARBA" id="ARBA00023211"/>
    </source>
</evidence>
<dbReference type="PRINTS" id="PR00481">
    <property type="entry name" value="LAMNOPPTDASE"/>
</dbReference>
<dbReference type="EMBL" id="SIHO01000003">
    <property type="protein sequence ID" value="TFU01449.1"/>
    <property type="molecule type" value="Genomic_DNA"/>
</dbReference>
<dbReference type="Pfam" id="PF21337">
    <property type="entry name" value="Peptidase_M17_N_1"/>
    <property type="match status" value="1"/>
</dbReference>
<dbReference type="InterPro" id="IPR000819">
    <property type="entry name" value="Peptidase_M17_C"/>
</dbReference>
<evidence type="ECO:0000256" key="3">
    <source>
        <dbReference type="ARBA" id="ARBA00022670"/>
    </source>
</evidence>
<gene>
    <name evidence="7" type="ORF">EUV02_14335</name>
</gene>
<dbReference type="Gene3D" id="3.40.630.10">
    <property type="entry name" value="Zn peptidases"/>
    <property type="match status" value="1"/>
</dbReference>
<dbReference type="PANTHER" id="PTHR11963:SF20">
    <property type="entry name" value="PEPTIDASE B"/>
    <property type="match status" value="1"/>
</dbReference>
<evidence type="ECO:0000256" key="4">
    <source>
        <dbReference type="ARBA" id="ARBA00022801"/>
    </source>
</evidence>
<evidence type="ECO:0000259" key="6">
    <source>
        <dbReference type="PROSITE" id="PS00631"/>
    </source>
</evidence>
<evidence type="ECO:0000256" key="2">
    <source>
        <dbReference type="ARBA" id="ARBA00022438"/>
    </source>
</evidence>
<dbReference type="GO" id="GO:0030145">
    <property type="term" value="F:manganese ion binding"/>
    <property type="evidence" value="ECO:0007669"/>
    <property type="project" value="InterPro"/>
</dbReference>
<dbReference type="InterPro" id="IPR043472">
    <property type="entry name" value="Macro_dom-like"/>
</dbReference>
<keyword evidence="3" id="KW-0645">Protease</keyword>
<dbReference type="Proteomes" id="UP000297737">
    <property type="component" value="Unassembled WGS sequence"/>
</dbReference>
<dbReference type="GO" id="GO:0005737">
    <property type="term" value="C:cytoplasm"/>
    <property type="evidence" value="ECO:0007669"/>
    <property type="project" value="InterPro"/>
</dbReference>
<name>A0A4Y9ELP1_9SPHN</name>
<keyword evidence="2 7" id="KW-0031">Aminopeptidase</keyword>
<dbReference type="SUPFAM" id="SSF53187">
    <property type="entry name" value="Zn-dependent exopeptidases"/>
    <property type="match status" value="1"/>
</dbReference>
<dbReference type="Gene3D" id="3.40.220.10">
    <property type="entry name" value="Leucine Aminopeptidase, subunit E, domain 1"/>
    <property type="match status" value="1"/>
</dbReference>